<dbReference type="InterPro" id="IPR000387">
    <property type="entry name" value="Tyr_Pase_dom"/>
</dbReference>
<sequence>MTENKELRDILGGYHDNIKSKIMENKLDEAIYLVDSLSATFKLPSSGYDRSSCTPYNNEVSEKYGIEEYVNASLIPTPRTLFIAAQNPKDEKRDVFTDLLMKSNTKLVVSLIDDPRYFEEEWLQDRKVIKYMNKDLFIDEIYNIRGRNIRRLRYINWVDFSVITREEMEVFHSYFDSVRTEVVLVHCIAGVGRTGTFIMYDILKRMENITLDTFIDVFLNLRSKRAHLVTNKIQLEFLKNIFLES</sequence>
<dbReference type="InterPro" id="IPR029021">
    <property type="entry name" value="Prot-tyrosine_phosphatase-like"/>
</dbReference>
<reference evidence="4" key="1">
    <citation type="journal article" date="2013" name="Eukaryot. Cell">
        <title>Extremely Reduced Levels of Heterozygosity in the Vertebrate Pathogen Encephalitozoon cuniculi.</title>
        <authorList>
            <person name="Selman M."/>
            <person name="Sak B."/>
            <person name="Kvac M."/>
            <person name="Farinelli L."/>
            <person name="Weiss L.M."/>
            <person name="Corradi N."/>
        </authorList>
    </citation>
    <scope>NUCLEOTIDE SEQUENCE</scope>
</reference>
<dbReference type="PANTHER" id="PTHR19134">
    <property type="entry name" value="RECEPTOR-TYPE TYROSINE-PROTEIN PHOSPHATASE"/>
    <property type="match status" value="1"/>
</dbReference>
<dbReference type="EMBL" id="KC513606">
    <property type="protein sequence ID" value="AGE95288.1"/>
    <property type="molecule type" value="Genomic_DNA"/>
</dbReference>
<feature type="domain" description="Tyrosine specific protein phosphatases" evidence="3">
    <location>
        <begin position="158"/>
        <end position="236"/>
    </location>
</feature>
<dbReference type="VEuPathDB" id="MicrosporidiaDB:ECU04_0300"/>
<dbReference type="VEuPathDB" id="MicrosporidiaDB:AEWR_040210"/>
<dbReference type="AlphaFoldDB" id="M1K365"/>
<organism evidence="4">
    <name type="scientific">Encephalitozoon cuniculi</name>
    <name type="common">Microsporidian parasite</name>
    <dbReference type="NCBI Taxonomy" id="6035"/>
    <lineage>
        <taxon>Eukaryota</taxon>
        <taxon>Fungi</taxon>
        <taxon>Fungi incertae sedis</taxon>
        <taxon>Microsporidia</taxon>
        <taxon>Unikaryonidae</taxon>
        <taxon>Encephalitozoon</taxon>
    </lineage>
</organism>
<accession>M1K365</accession>
<dbReference type="SUPFAM" id="SSF52799">
    <property type="entry name" value="(Phosphotyrosine protein) phosphatases II"/>
    <property type="match status" value="1"/>
</dbReference>
<dbReference type="InterPro" id="IPR016130">
    <property type="entry name" value="Tyr_Pase_AS"/>
</dbReference>
<dbReference type="SMART" id="SM00404">
    <property type="entry name" value="PTPc_motif"/>
    <property type="match status" value="1"/>
</dbReference>
<dbReference type="VEuPathDB" id="MicrosporidiaDB:AEWQ_040210"/>
<evidence type="ECO:0000256" key="1">
    <source>
        <dbReference type="ARBA" id="ARBA00009649"/>
    </source>
</evidence>
<dbReference type="PANTHER" id="PTHR19134:SF449">
    <property type="entry name" value="TYROSINE-PROTEIN PHOSPHATASE 1"/>
    <property type="match status" value="1"/>
</dbReference>
<evidence type="ECO:0000313" key="4">
    <source>
        <dbReference type="EMBL" id="AGE95288.1"/>
    </source>
</evidence>
<dbReference type="OMA" id="QRNFMVF"/>
<dbReference type="Gene3D" id="3.90.190.10">
    <property type="entry name" value="Protein tyrosine phosphatase superfamily"/>
    <property type="match status" value="1"/>
</dbReference>
<dbReference type="InterPro" id="IPR050348">
    <property type="entry name" value="Protein-Tyr_Phosphatase"/>
</dbReference>
<protein>
    <submittedName>
        <fullName evidence="4">Protein tyrosine phosphatase</fullName>
    </submittedName>
</protein>
<name>M1K365_ENCCN</name>
<evidence type="ECO:0000259" key="2">
    <source>
        <dbReference type="PROSITE" id="PS50055"/>
    </source>
</evidence>
<dbReference type="InterPro" id="IPR000242">
    <property type="entry name" value="PTP_cat"/>
</dbReference>
<dbReference type="SMART" id="SM00194">
    <property type="entry name" value="PTPc"/>
    <property type="match status" value="1"/>
</dbReference>
<dbReference type="PROSITE" id="PS00383">
    <property type="entry name" value="TYR_PHOSPHATASE_1"/>
    <property type="match status" value="1"/>
</dbReference>
<comment type="similarity">
    <text evidence="1">Belongs to the protein-tyrosine phosphatase family. Non-receptor class subfamily.</text>
</comment>
<gene>
    <name evidence="4" type="ORF">ECU04_0300</name>
</gene>
<evidence type="ECO:0000259" key="3">
    <source>
        <dbReference type="PROSITE" id="PS50056"/>
    </source>
</evidence>
<proteinExistence type="inferred from homology"/>
<dbReference type="PROSITE" id="PS50056">
    <property type="entry name" value="TYR_PHOSPHATASE_2"/>
    <property type="match status" value="1"/>
</dbReference>
<dbReference type="Pfam" id="PF00102">
    <property type="entry name" value="Y_phosphatase"/>
    <property type="match status" value="1"/>
</dbReference>
<dbReference type="CDD" id="cd00047">
    <property type="entry name" value="PTPc"/>
    <property type="match status" value="1"/>
</dbReference>
<feature type="domain" description="Tyrosine-protein phosphatase" evidence="2">
    <location>
        <begin position="43"/>
        <end position="245"/>
    </location>
</feature>
<dbReference type="VEuPathDB" id="MicrosporidiaDB:AEWD_040220"/>
<dbReference type="PROSITE" id="PS50055">
    <property type="entry name" value="TYR_PHOSPHATASE_PTP"/>
    <property type="match status" value="1"/>
</dbReference>
<dbReference type="InterPro" id="IPR003595">
    <property type="entry name" value="Tyr_Pase_cat"/>
</dbReference>
<dbReference type="PRINTS" id="PR00700">
    <property type="entry name" value="PRTYPHPHTASE"/>
</dbReference>
<dbReference type="VEuPathDB" id="MicrosporidiaDB:M970_040210"/>
<dbReference type="GO" id="GO:0004725">
    <property type="term" value="F:protein tyrosine phosphatase activity"/>
    <property type="evidence" value="ECO:0007669"/>
    <property type="project" value="InterPro"/>
</dbReference>